<gene>
    <name evidence="3" type="ORF">AAHA92_25643</name>
</gene>
<comment type="caution">
    <text evidence="1">Lacks conserved residue(s) required for the propagation of feature annotation.</text>
</comment>
<keyword evidence="1" id="KW-1133">Transmembrane helix</keyword>
<organism evidence="3 4">
    <name type="scientific">Salvia divinorum</name>
    <name type="common">Maria pastora</name>
    <name type="synonym">Diviner's sage</name>
    <dbReference type="NCBI Taxonomy" id="28513"/>
    <lineage>
        <taxon>Eukaryota</taxon>
        <taxon>Viridiplantae</taxon>
        <taxon>Streptophyta</taxon>
        <taxon>Embryophyta</taxon>
        <taxon>Tracheophyta</taxon>
        <taxon>Spermatophyta</taxon>
        <taxon>Magnoliopsida</taxon>
        <taxon>eudicotyledons</taxon>
        <taxon>Gunneridae</taxon>
        <taxon>Pentapetalae</taxon>
        <taxon>asterids</taxon>
        <taxon>lamiids</taxon>
        <taxon>Lamiales</taxon>
        <taxon>Lamiaceae</taxon>
        <taxon>Nepetoideae</taxon>
        <taxon>Mentheae</taxon>
        <taxon>Salviinae</taxon>
        <taxon>Salvia</taxon>
        <taxon>Salvia subgen. Calosphace</taxon>
    </lineage>
</organism>
<dbReference type="GO" id="GO:0016020">
    <property type="term" value="C:membrane"/>
    <property type="evidence" value="ECO:0007669"/>
    <property type="project" value="UniProtKB-SubCell"/>
</dbReference>
<comment type="similarity">
    <text evidence="1">Belongs to the DP1 family.</text>
</comment>
<feature type="compositionally biased region" description="Polar residues" evidence="2">
    <location>
        <begin position="153"/>
        <end position="165"/>
    </location>
</feature>
<feature type="transmembrane region" description="Helical" evidence="1">
    <location>
        <begin position="43"/>
        <end position="66"/>
    </location>
</feature>
<protein>
    <recommendedName>
        <fullName evidence="1">HVA22-like protein</fullName>
    </recommendedName>
</protein>
<accession>A0ABD1GDX9</accession>
<keyword evidence="4" id="KW-1185">Reference proteome</keyword>
<dbReference type="InterPro" id="IPR004345">
    <property type="entry name" value="TB2_DP1_HVA22"/>
</dbReference>
<evidence type="ECO:0000313" key="4">
    <source>
        <dbReference type="Proteomes" id="UP001567538"/>
    </source>
</evidence>
<proteinExistence type="inferred from homology"/>
<evidence type="ECO:0000256" key="2">
    <source>
        <dbReference type="SAM" id="MobiDB-lite"/>
    </source>
</evidence>
<dbReference type="PANTHER" id="PTHR12300">
    <property type="entry name" value="HVA22-LIKE PROTEINS"/>
    <property type="match status" value="1"/>
</dbReference>
<comment type="subcellular location">
    <subcellularLocation>
        <location evidence="1">Membrane</location>
        <topology evidence="1">Multi-pass membrane protein</topology>
    </subcellularLocation>
</comment>
<evidence type="ECO:0000256" key="1">
    <source>
        <dbReference type="RuleBase" id="RU362006"/>
    </source>
</evidence>
<keyword evidence="1" id="KW-0472">Membrane</keyword>
<name>A0ABD1GDX9_SALDI</name>
<dbReference type="EMBL" id="JBEAFC010000009">
    <property type="protein sequence ID" value="KAL1541419.1"/>
    <property type="molecule type" value="Genomic_DNA"/>
</dbReference>
<feature type="region of interest" description="Disordered" evidence="2">
    <location>
        <begin position="153"/>
        <end position="214"/>
    </location>
</feature>
<feature type="region of interest" description="Disordered" evidence="2">
    <location>
        <begin position="219"/>
        <end position="238"/>
    </location>
</feature>
<reference evidence="3 4" key="1">
    <citation type="submission" date="2024-06" db="EMBL/GenBank/DDBJ databases">
        <title>A chromosome level genome sequence of Diviner's sage (Salvia divinorum).</title>
        <authorList>
            <person name="Ford S.A."/>
            <person name="Ro D.-K."/>
            <person name="Ness R.W."/>
            <person name="Phillips M.A."/>
        </authorList>
    </citation>
    <scope>NUCLEOTIDE SEQUENCE [LARGE SCALE GENOMIC DNA]</scope>
    <source>
        <strain evidence="3">SAF-2024a</strain>
        <tissue evidence="3">Leaf</tissue>
    </source>
</reference>
<dbReference type="Proteomes" id="UP001567538">
    <property type="component" value="Unassembled WGS sequence"/>
</dbReference>
<sequence length="258" mass="29247">MIEELITRSLILVFGYAYPAFQCFKTLEKSKVTVPELRFWCQYWILVALISIIEKVLDIFISWVPFYRAIKLIMYIYLWHPGTKGSTYMYDTVVQPYVSKHEPTIDRGIAELKERAWNLALSYWYKSANMSSKKLLECLQLLMTQVMNVALSRSQSQEGQSNDGATPTPPSTPSGVFKRNASDKRRPPVGPAGSVGTGSPTPKSDGIKVKLHNQAQFVHADEVSTPNSAKHEKSDNDQDFLAARVRLRSVNNKERLNN</sequence>
<dbReference type="Pfam" id="PF03134">
    <property type="entry name" value="TB2_DP1_HVA22"/>
    <property type="match status" value="1"/>
</dbReference>
<dbReference type="PANTHER" id="PTHR12300:SF162">
    <property type="entry name" value="HVA22-LIKE PROTEIN J"/>
    <property type="match status" value="1"/>
</dbReference>
<evidence type="ECO:0000313" key="3">
    <source>
        <dbReference type="EMBL" id="KAL1541419.1"/>
    </source>
</evidence>
<dbReference type="AlphaFoldDB" id="A0ABD1GDX9"/>
<comment type="caution">
    <text evidence="3">The sequence shown here is derived from an EMBL/GenBank/DDBJ whole genome shotgun (WGS) entry which is preliminary data.</text>
</comment>
<keyword evidence="1" id="KW-0812">Transmembrane</keyword>